<dbReference type="EMBL" id="JARAKF010000001">
    <property type="protein sequence ID" value="MDU8999121.1"/>
    <property type="molecule type" value="Genomic_DNA"/>
</dbReference>
<reference evidence="1 2" key="1">
    <citation type="submission" date="2023-02" db="EMBL/GenBank/DDBJ databases">
        <authorList>
            <person name="Maleckis M."/>
        </authorList>
    </citation>
    <scope>NUCLEOTIDE SEQUENCE [LARGE SCALE GENOMIC DNA]</scope>
    <source>
        <strain evidence="1 2">P8-A2</strain>
    </source>
</reference>
<protein>
    <submittedName>
        <fullName evidence="1">Uncharacterized protein</fullName>
    </submittedName>
</protein>
<organism evidence="1 2">
    <name type="scientific">Streptomyces mirabilis</name>
    <dbReference type="NCBI Taxonomy" id="68239"/>
    <lineage>
        <taxon>Bacteria</taxon>
        <taxon>Bacillati</taxon>
        <taxon>Actinomycetota</taxon>
        <taxon>Actinomycetes</taxon>
        <taxon>Kitasatosporales</taxon>
        <taxon>Streptomycetaceae</taxon>
        <taxon>Streptomyces</taxon>
    </lineage>
</organism>
<dbReference type="RefSeq" id="WP_316735783.1">
    <property type="nucleotide sequence ID" value="NZ_JARAKF010000001.1"/>
</dbReference>
<accession>A0ABU3UYW9</accession>
<evidence type="ECO:0000313" key="2">
    <source>
        <dbReference type="Proteomes" id="UP001257627"/>
    </source>
</evidence>
<keyword evidence="2" id="KW-1185">Reference proteome</keyword>
<comment type="caution">
    <text evidence="1">The sequence shown here is derived from an EMBL/GenBank/DDBJ whole genome shotgun (WGS) entry which is preliminary data.</text>
</comment>
<name>A0ABU3UYW9_9ACTN</name>
<dbReference type="Proteomes" id="UP001257627">
    <property type="component" value="Unassembled WGS sequence"/>
</dbReference>
<proteinExistence type="predicted"/>
<evidence type="ECO:0000313" key="1">
    <source>
        <dbReference type="EMBL" id="MDU8999121.1"/>
    </source>
</evidence>
<sequence>MTIARHLATIDRLCSEDFPLEHGGAFGSPGGPGFHLVELERSAGSGEGDDGEREEQIEAWREGLAQRLADRWGEQGHMSLDGVFLRAQQGDEHIPEPWASLGAYVRNVYVWQAHGDGRWVALGISLPGVDPEFSLLALVTEIDPP</sequence>
<gene>
    <name evidence="1" type="ORF">PU648_43615</name>
</gene>